<name>A0ABV5ZQB6_9PSEU</name>
<accession>A0ABV5ZQB6</accession>
<protein>
    <submittedName>
        <fullName evidence="8">Cytochrome d ubiquinol oxidase subunit II</fullName>
    </submittedName>
</protein>
<feature type="transmembrane region" description="Helical" evidence="7">
    <location>
        <begin position="80"/>
        <end position="100"/>
    </location>
</feature>
<gene>
    <name evidence="8" type="ORF">ACFFQA_01380</name>
</gene>
<dbReference type="RefSeq" id="WP_377849655.1">
    <property type="nucleotide sequence ID" value="NZ_JBHLZU010000002.1"/>
</dbReference>
<comment type="similarity">
    <text evidence="2">Belongs to the cytochrome ubiquinol oxidase subunit 2 family.</text>
</comment>
<keyword evidence="5 7" id="KW-1133">Transmembrane helix</keyword>
<dbReference type="EMBL" id="JBHLZU010000002">
    <property type="protein sequence ID" value="MFB9902580.1"/>
    <property type="molecule type" value="Genomic_DNA"/>
</dbReference>
<sequence>MEIVAVGLLAFFAIGYFVLGGADIGVGMLLPFLGRDRAERRLVITGIAPVFLGNEVWLVATAGVLVGAFPDLEGELLTGLFPAIVGLLLGWVVRDAGLWLRHHIERPVWQGLCDTAIALGSWAVALAWGWALSCLLSGTTDHVVTEPGALLIGLAITLLFGVHGLAFAALRLSGTLRERALRLSGPSGELRTFALTGAVMALLCLAAGFRLPLVRSAADPATLELLVPVLLVITPLLVLAQVWLWRLFRHRVERPLYL</sequence>
<keyword evidence="9" id="KW-1185">Reference proteome</keyword>
<keyword evidence="3" id="KW-1003">Cell membrane</keyword>
<evidence type="ECO:0000256" key="1">
    <source>
        <dbReference type="ARBA" id="ARBA00004651"/>
    </source>
</evidence>
<evidence type="ECO:0000313" key="8">
    <source>
        <dbReference type="EMBL" id="MFB9902580.1"/>
    </source>
</evidence>
<dbReference type="Pfam" id="PF02322">
    <property type="entry name" value="Cyt_bd_oxida_II"/>
    <property type="match status" value="1"/>
</dbReference>
<dbReference type="InterPro" id="IPR003317">
    <property type="entry name" value="Cyt-d_oxidase_su2"/>
</dbReference>
<proteinExistence type="inferred from homology"/>
<feature type="transmembrane region" description="Helical" evidence="7">
    <location>
        <begin position="225"/>
        <end position="245"/>
    </location>
</feature>
<feature type="transmembrane region" description="Helical" evidence="7">
    <location>
        <begin position="42"/>
        <end position="68"/>
    </location>
</feature>
<dbReference type="Proteomes" id="UP001589693">
    <property type="component" value="Unassembled WGS sequence"/>
</dbReference>
<evidence type="ECO:0000313" key="9">
    <source>
        <dbReference type="Proteomes" id="UP001589693"/>
    </source>
</evidence>
<evidence type="ECO:0000256" key="3">
    <source>
        <dbReference type="ARBA" id="ARBA00022475"/>
    </source>
</evidence>
<feature type="transmembrane region" description="Helical" evidence="7">
    <location>
        <begin position="6"/>
        <end position="30"/>
    </location>
</feature>
<keyword evidence="6 7" id="KW-0472">Membrane</keyword>
<feature type="transmembrane region" description="Helical" evidence="7">
    <location>
        <begin position="193"/>
        <end position="213"/>
    </location>
</feature>
<feature type="transmembrane region" description="Helical" evidence="7">
    <location>
        <begin position="112"/>
        <end position="131"/>
    </location>
</feature>
<dbReference type="PANTHER" id="PTHR43141:SF4">
    <property type="entry name" value="CYTOCHROME BD2 SUBUNIT II"/>
    <property type="match status" value="1"/>
</dbReference>
<keyword evidence="4 7" id="KW-0812">Transmembrane</keyword>
<comment type="caution">
    <text evidence="8">The sequence shown here is derived from an EMBL/GenBank/DDBJ whole genome shotgun (WGS) entry which is preliminary data.</text>
</comment>
<evidence type="ECO:0000256" key="2">
    <source>
        <dbReference type="ARBA" id="ARBA00007543"/>
    </source>
</evidence>
<reference evidence="8 9" key="1">
    <citation type="submission" date="2024-09" db="EMBL/GenBank/DDBJ databases">
        <authorList>
            <person name="Sun Q."/>
            <person name="Mori K."/>
        </authorList>
    </citation>
    <scope>NUCLEOTIDE SEQUENCE [LARGE SCALE GENOMIC DNA]</scope>
    <source>
        <strain evidence="8 9">TBRC 7907</strain>
    </source>
</reference>
<evidence type="ECO:0000256" key="7">
    <source>
        <dbReference type="SAM" id="Phobius"/>
    </source>
</evidence>
<evidence type="ECO:0000256" key="5">
    <source>
        <dbReference type="ARBA" id="ARBA00022989"/>
    </source>
</evidence>
<feature type="transmembrane region" description="Helical" evidence="7">
    <location>
        <begin position="151"/>
        <end position="172"/>
    </location>
</feature>
<evidence type="ECO:0000256" key="6">
    <source>
        <dbReference type="ARBA" id="ARBA00023136"/>
    </source>
</evidence>
<dbReference type="PANTHER" id="PTHR43141">
    <property type="entry name" value="CYTOCHROME BD2 SUBUNIT II"/>
    <property type="match status" value="1"/>
</dbReference>
<comment type="subcellular location">
    <subcellularLocation>
        <location evidence="1">Cell membrane</location>
        <topology evidence="1">Multi-pass membrane protein</topology>
    </subcellularLocation>
</comment>
<evidence type="ECO:0000256" key="4">
    <source>
        <dbReference type="ARBA" id="ARBA00022692"/>
    </source>
</evidence>
<organism evidence="8 9">
    <name type="scientific">Allokutzneria oryzae</name>
    <dbReference type="NCBI Taxonomy" id="1378989"/>
    <lineage>
        <taxon>Bacteria</taxon>
        <taxon>Bacillati</taxon>
        <taxon>Actinomycetota</taxon>
        <taxon>Actinomycetes</taxon>
        <taxon>Pseudonocardiales</taxon>
        <taxon>Pseudonocardiaceae</taxon>
        <taxon>Allokutzneria</taxon>
    </lineage>
</organism>